<dbReference type="Pfam" id="PF17851">
    <property type="entry name" value="GH43_C2"/>
    <property type="match status" value="1"/>
</dbReference>
<evidence type="ECO:0000313" key="10">
    <source>
        <dbReference type="Proteomes" id="UP000243528"/>
    </source>
</evidence>
<feature type="compositionally biased region" description="Low complexity" evidence="6">
    <location>
        <begin position="26"/>
        <end position="44"/>
    </location>
</feature>
<dbReference type="Proteomes" id="UP000243528">
    <property type="component" value="Unassembled WGS sequence"/>
</dbReference>
<comment type="caution">
    <text evidence="9">The sequence shown here is derived from an EMBL/GenBank/DDBJ whole genome shotgun (WGS) entry which is preliminary data.</text>
</comment>
<gene>
    <name evidence="9" type="ORF">CLV30_10266</name>
</gene>
<dbReference type="SUPFAM" id="SSF49899">
    <property type="entry name" value="Concanavalin A-like lectins/glucanases"/>
    <property type="match status" value="1"/>
</dbReference>
<dbReference type="Pfam" id="PF04616">
    <property type="entry name" value="Glyco_hydro_43"/>
    <property type="match status" value="1"/>
</dbReference>
<dbReference type="OrthoDB" id="9759709at2"/>
<accession>A0A2P8EB33</accession>
<evidence type="ECO:0000256" key="3">
    <source>
        <dbReference type="ARBA" id="ARBA00023295"/>
    </source>
</evidence>
<organism evidence="9 10">
    <name type="scientific">Haloactinopolyspora alba</name>
    <dbReference type="NCBI Taxonomy" id="648780"/>
    <lineage>
        <taxon>Bacteria</taxon>
        <taxon>Bacillati</taxon>
        <taxon>Actinomycetota</taxon>
        <taxon>Actinomycetes</taxon>
        <taxon>Jiangellales</taxon>
        <taxon>Jiangellaceae</taxon>
        <taxon>Haloactinopolyspora</taxon>
    </lineage>
</organism>
<dbReference type="InterPro" id="IPR006710">
    <property type="entry name" value="Glyco_hydro_43"/>
</dbReference>
<evidence type="ECO:0000256" key="4">
    <source>
        <dbReference type="PIRSR" id="PIRSR606710-1"/>
    </source>
</evidence>
<evidence type="ECO:0000256" key="2">
    <source>
        <dbReference type="ARBA" id="ARBA00022801"/>
    </source>
</evidence>
<reference evidence="9 10" key="1">
    <citation type="submission" date="2018-03" db="EMBL/GenBank/DDBJ databases">
        <title>Genomic Encyclopedia of Archaeal and Bacterial Type Strains, Phase II (KMG-II): from individual species to whole genera.</title>
        <authorList>
            <person name="Goeker M."/>
        </authorList>
    </citation>
    <scope>NUCLEOTIDE SEQUENCE [LARGE SCALE GENOMIC DNA]</scope>
    <source>
        <strain evidence="9 10">DSM 45211</strain>
    </source>
</reference>
<proteinExistence type="inferred from homology"/>
<feature type="active site" description="Proton donor" evidence="4">
    <location>
        <position position="228"/>
    </location>
</feature>
<keyword evidence="3" id="KW-0326">Glycosidase</keyword>
<dbReference type="PANTHER" id="PTHR42812">
    <property type="entry name" value="BETA-XYLOSIDASE"/>
    <property type="match status" value="1"/>
</dbReference>
<sequence length="805" mass="85089">MRVHRTVPAVVAAVTVAAAATVTTAGSAEPTTASEPATAAAESTRSYTNPVTEGVVDTFPDPTMIRGKDGAWYAYGTTNPIFNSAGETGEHILPVLRSEDMTSWEYTGDVYAAGEQPDWWPTNARAWAPDIRYIDETYYLTYSLSSGGVALATSASPTGPWEDHGLIIPAGGSGCPTGNIDQALFTDSDGTHYVYWGSYDLICVSAMNEDATALVGPVTQVAKGRRAEGAFVVERDGYYYMFYSDAGCCQGAFSGYTVKVGRAEDPRGPFVTRQGVDLMEPTSKGSIVAAANGNGWVGPGHSAIQTDLAGQDWLVYHAISADDPDFPPVDGATGGRLASLSKRPMMIDRLEWIDGWPVVRGGAGPSNGPQQAPVTTAAVGSAFDEGLPARWGSAGSADARWAAGSRPDAGGVAVQTAAPAEPAYLVDRRPVRGDVRVEGDVKLAAGGSSGASGLVLAGAGDRAGDEVVTWVDRAKQALVITVTADGETFEYETPLPDTFDYQSWHTLAIERRGSTVTAEVSADRLRDPLGRVSAELPAGARHVDRVGVASVGAPAVADNVSAVPLHEPVSERVPEPVLGEQLDEYSDEFDGTGRPETADPAWSWLRGEGSDATLGGGALNWSTDGTELWRGSNTAPVLLRDTPQGDFVVETKLEFDGDRPAQQAGLVLYENDDRYLKLTHTVLGMRFGGGDVFHLTEFMKEAERPTTTPPIDVFTGPMFGGPAADTTWLRLAYVYDEANDEHDVRMASSTDGEHWTWGGAWSLPARDPLRIGLITMNAPGAAAQFDYVRTYDLAATGAAVAGSEG</sequence>
<dbReference type="AlphaFoldDB" id="A0A2P8EB33"/>
<dbReference type="SUPFAM" id="SSF75005">
    <property type="entry name" value="Arabinanase/levansucrase/invertase"/>
    <property type="match status" value="1"/>
</dbReference>
<feature type="region of interest" description="Disordered" evidence="6">
    <location>
        <begin position="26"/>
        <end position="54"/>
    </location>
</feature>
<evidence type="ECO:0000256" key="5">
    <source>
        <dbReference type="PIRSR" id="PIRSR606710-2"/>
    </source>
</evidence>
<keyword evidence="2 9" id="KW-0378">Hydrolase</keyword>
<keyword evidence="10" id="KW-1185">Reference proteome</keyword>
<feature type="site" description="Important for catalytic activity, responsible for pKa modulation of the active site Glu and correct orientation of both the proton donor and substrate" evidence="5">
    <location>
        <position position="181"/>
    </location>
</feature>
<dbReference type="GO" id="GO:0004553">
    <property type="term" value="F:hydrolase activity, hydrolyzing O-glycosyl compounds"/>
    <property type="evidence" value="ECO:0007669"/>
    <property type="project" value="InterPro"/>
</dbReference>
<evidence type="ECO:0000256" key="7">
    <source>
        <dbReference type="SAM" id="SignalP"/>
    </source>
</evidence>
<dbReference type="RefSeq" id="WP_106535713.1">
    <property type="nucleotide sequence ID" value="NZ_ML142898.1"/>
</dbReference>
<evidence type="ECO:0000259" key="8">
    <source>
        <dbReference type="Pfam" id="PF17851"/>
    </source>
</evidence>
<feature type="active site" description="Proton acceptor" evidence="4">
    <location>
        <position position="61"/>
    </location>
</feature>
<dbReference type="GO" id="GO:0005975">
    <property type="term" value="P:carbohydrate metabolic process"/>
    <property type="evidence" value="ECO:0007669"/>
    <property type="project" value="InterPro"/>
</dbReference>
<dbReference type="Gene3D" id="2.60.120.200">
    <property type="match status" value="1"/>
</dbReference>
<feature type="domain" description="Beta-xylosidase C-terminal Concanavalin A-like" evidence="8">
    <location>
        <begin position="596"/>
        <end position="756"/>
    </location>
</feature>
<dbReference type="Gene3D" id="2.60.120.560">
    <property type="entry name" value="Exo-inulinase, domain 1"/>
    <property type="match status" value="1"/>
</dbReference>
<dbReference type="CDD" id="cd18616">
    <property type="entry name" value="GH43_ABN-like"/>
    <property type="match status" value="1"/>
</dbReference>
<dbReference type="InterPro" id="IPR041542">
    <property type="entry name" value="GH43_C2"/>
</dbReference>
<name>A0A2P8EB33_9ACTN</name>
<evidence type="ECO:0000256" key="6">
    <source>
        <dbReference type="SAM" id="MobiDB-lite"/>
    </source>
</evidence>
<dbReference type="Gene3D" id="2.115.10.20">
    <property type="entry name" value="Glycosyl hydrolase domain, family 43"/>
    <property type="match status" value="1"/>
</dbReference>
<dbReference type="InterPro" id="IPR013320">
    <property type="entry name" value="ConA-like_dom_sf"/>
</dbReference>
<evidence type="ECO:0000256" key="1">
    <source>
        <dbReference type="ARBA" id="ARBA00009865"/>
    </source>
</evidence>
<dbReference type="EMBL" id="PYGE01000002">
    <property type="protein sequence ID" value="PSL06681.1"/>
    <property type="molecule type" value="Genomic_DNA"/>
</dbReference>
<dbReference type="InterPro" id="IPR051795">
    <property type="entry name" value="Glycosyl_Hydrlase_43"/>
</dbReference>
<dbReference type="InterPro" id="IPR023296">
    <property type="entry name" value="Glyco_hydro_beta-prop_sf"/>
</dbReference>
<dbReference type="PANTHER" id="PTHR42812:SF5">
    <property type="entry name" value="ENDO-ARABINASE"/>
    <property type="match status" value="1"/>
</dbReference>
<feature type="chain" id="PRO_5015186501" evidence="7">
    <location>
        <begin position="28"/>
        <end position="805"/>
    </location>
</feature>
<feature type="signal peptide" evidence="7">
    <location>
        <begin position="1"/>
        <end position="27"/>
    </location>
</feature>
<evidence type="ECO:0000313" key="9">
    <source>
        <dbReference type="EMBL" id="PSL06681.1"/>
    </source>
</evidence>
<keyword evidence="7" id="KW-0732">Signal</keyword>
<comment type="similarity">
    <text evidence="1">Belongs to the glycosyl hydrolase 43 family.</text>
</comment>
<protein>
    <submittedName>
        <fullName evidence="9">Glycosyl hydrolase family 43</fullName>
    </submittedName>
</protein>